<feature type="compositionally biased region" description="Polar residues" evidence="1">
    <location>
        <begin position="37"/>
        <end position="53"/>
    </location>
</feature>
<dbReference type="Proteomes" id="UP000050761">
    <property type="component" value="Unassembled WGS sequence"/>
</dbReference>
<evidence type="ECO:0000256" key="1">
    <source>
        <dbReference type="SAM" id="MobiDB-lite"/>
    </source>
</evidence>
<feature type="compositionally biased region" description="Basic and acidic residues" evidence="1">
    <location>
        <begin position="54"/>
        <end position="73"/>
    </location>
</feature>
<evidence type="ECO:0000313" key="2">
    <source>
        <dbReference type="EMBL" id="VDP50942.1"/>
    </source>
</evidence>
<dbReference type="WBParaSite" id="HPBE_0002539201-mRNA-1">
    <property type="protein sequence ID" value="HPBE_0002539201-mRNA-1"/>
    <property type="gene ID" value="HPBE_0002539201"/>
</dbReference>
<gene>
    <name evidence="2" type="ORF">HPBE_LOCUS25390</name>
</gene>
<feature type="region of interest" description="Disordered" evidence="1">
    <location>
        <begin position="37"/>
        <end position="86"/>
    </location>
</feature>
<name>A0A183GRS2_HELPZ</name>
<protein>
    <submittedName>
        <fullName evidence="4">KIAA0408</fullName>
    </submittedName>
</protein>
<keyword evidence="3" id="KW-1185">Reference proteome</keyword>
<accession>A0A3P8DHM4</accession>
<organism evidence="3 4">
    <name type="scientific">Heligmosomoides polygyrus</name>
    <name type="common">Parasitic roundworm</name>
    <dbReference type="NCBI Taxonomy" id="6339"/>
    <lineage>
        <taxon>Eukaryota</taxon>
        <taxon>Metazoa</taxon>
        <taxon>Ecdysozoa</taxon>
        <taxon>Nematoda</taxon>
        <taxon>Chromadorea</taxon>
        <taxon>Rhabditida</taxon>
        <taxon>Rhabditina</taxon>
        <taxon>Rhabditomorpha</taxon>
        <taxon>Strongyloidea</taxon>
        <taxon>Heligmosomidae</taxon>
        <taxon>Heligmosomoides</taxon>
    </lineage>
</organism>
<sequence>MEGLVGLGGKSEPGTWRRAEDIVQCASGFKDSVPKTSFNVSQDSENVPQTSFNVRRDLEDKRQMSFNVHRDSEDVPQTSILSRDSE</sequence>
<evidence type="ECO:0000313" key="3">
    <source>
        <dbReference type="Proteomes" id="UP000050761"/>
    </source>
</evidence>
<reference evidence="2 3" key="1">
    <citation type="submission" date="2018-11" db="EMBL/GenBank/DDBJ databases">
        <authorList>
            <consortium name="Pathogen Informatics"/>
        </authorList>
    </citation>
    <scope>NUCLEOTIDE SEQUENCE [LARGE SCALE GENOMIC DNA]</scope>
</reference>
<accession>A0A183GRS2</accession>
<dbReference type="AlphaFoldDB" id="A0A183GRS2"/>
<feature type="compositionally biased region" description="Polar residues" evidence="1">
    <location>
        <begin position="75"/>
        <end position="86"/>
    </location>
</feature>
<dbReference type="EMBL" id="UZAH01037825">
    <property type="protein sequence ID" value="VDP50942.1"/>
    <property type="molecule type" value="Genomic_DNA"/>
</dbReference>
<reference evidence="4" key="2">
    <citation type="submission" date="2019-09" db="UniProtKB">
        <authorList>
            <consortium name="WormBaseParasite"/>
        </authorList>
    </citation>
    <scope>IDENTIFICATION</scope>
</reference>
<proteinExistence type="predicted"/>
<evidence type="ECO:0000313" key="4">
    <source>
        <dbReference type="WBParaSite" id="HPBE_0002539201-mRNA-1"/>
    </source>
</evidence>